<dbReference type="InterPro" id="IPR023210">
    <property type="entry name" value="NADP_OxRdtase_dom"/>
</dbReference>
<dbReference type="OrthoDB" id="416253at2759"/>
<dbReference type="InParanoid" id="A7RTW5"/>
<dbReference type="eggNOG" id="KOG1577">
    <property type="taxonomic scope" value="Eukaryota"/>
</dbReference>
<comment type="similarity">
    <text evidence="1">Belongs to the aldo/keto reductase family.</text>
</comment>
<keyword evidence="3" id="KW-0560">Oxidoreductase</keyword>
<feature type="domain" description="NADP-dependent oxidoreductase" evidence="7">
    <location>
        <begin position="15"/>
        <end position="289"/>
    </location>
</feature>
<dbReference type="PROSITE" id="PS00062">
    <property type="entry name" value="ALDOKETO_REDUCTASE_2"/>
    <property type="match status" value="1"/>
</dbReference>
<evidence type="ECO:0000256" key="3">
    <source>
        <dbReference type="ARBA" id="ARBA00023002"/>
    </source>
</evidence>
<dbReference type="Proteomes" id="UP000001593">
    <property type="component" value="Unassembled WGS sequence"/>
</dbReference>
<dbReference type="GO" id="GO:0004032">
    <property type="term" value="F:aldose reductase (NADPH) activity"/>
    <property type="evidence" value="ECO:0000318"/>
    <property type="project" value="GO_Central"/>
</dbReference>
<feature type="binding site" evidence="5">
    <location>
        <position position="109"/>
    </location>
    <ligand>
        <name>substrate</name>
    </ligand>
</feature>
<dbReference type="FunCoup" id="A7RTW5">
    <property type="interactions" value="754"/>
</dbReference>
<sequence>MATVKLNNGLEMPVLGLGTWKSKPGQVENAVKFAIKEGYRHIDCAYAYRNEKEVGDALRELLGSVVERKDLFITSKLWNTKHNPKDVRSNCVDSLKDLGLDYLDLYLIHWPLSFRDGDEFFPKDEQGNVLYAYHDPCDTWKAMEKLVDEGLVKAIGLSNFNSKQVDDICAIARIKPVANQVECHPLLNQAKLIDHHKKHNIQTIAYSPLGSLDRPWAKPDDPHVMRDPTMVALADRYSRTVAQICIRFQIQRGVLVIPKSVTPERIKSNFQVFDFELSAEDMATIEGLNRDWRACLPMKKLADGTMVPRDGEHPHYPFNIPF</sequence>
<dbReference type="Pfam" id="PF00248">
    <property type="entry name" value="Aldo_ket_red"/>
    <property type="match status" value="1"/>
</dbReference>
<dbReference type="EMBL" id="DS469538">
    <property type="protein sequence ID" value="EDO45157.1"/>
    <property type="molecule type" value="Genomic_DNA"/>
</dbReference>
<name>A7RTW5_NEMVE</name>
<dbReference type="InterPro" id="IPR018170">
    <property type="entry name" value="Aldo/ket_reductase_CS"/>
</dbReference>
<dbReference type="HOGENOM" id="CLU_023205_0_0_1"/>
<dbReference type="InterPro" id="IPR020471">
    <property type="entry name" value="AKR"/>
</dbReference>
<feature type="active site" description="Proton donor" evidence="4">
    <location>
        <position position="48"/>
    </location>
</feature>
<gene>
    <name evidence="8" type="ORF">NEMVEDRAFT_v1g181888</name>
</gene>
<evidence type="ECO:0000256" key="1">
    <source>
        <dbReference type="ARBA" id="ARBA00007905"/>
    </source>
</evidence>
<dbReference type="Gene3D" id="3.20.20.100">
    <property type="entry name" value="NADP-dependent oxidoreductase domain"/>
    <property type="match status" value="1"/>
</dbReference>
<dbReference type="PhylomeDB" id="A7RTW5"/>
<dbReference type="InterPro" id="IPR036812">
    <property type="entry name" value="NAD(P)_OxRdtase_dom_sf"/>
</dbReference>
<dbReference type="SUPFAM" id="SSF51430">
    <property type="entry name" value="NAD(P)-linked oxidoreductase"/>
    <property type="match status" value="1"/>
</dbReference>
<dbReference type="PIRSF" id="PIRSF000097">
    <property type="entry name" value="AKR"/>
    <property type="match status" value="1"/>
</dbReference>
<protein>
    <recommendedName>
        <fullName evidence="7">NADP-dependent oxidoreductase domain-containing protein</fullName>
    </recommendedName>
</protein>
<evidence type="ECO:0000259" key="7">
    <source>
        <dbReference type="Pfam" id="PF00248"/>
    </source>
</evidence>
<dbReference type="FunFam" id="3.20.20.100:FF:000006">
    <property type="entry name" value="Aldo-keto reductase family 1 member A1"/>
    <property type="match status" value="1"/>
</dbReference>
<evidence type="ECO:0000256" key="6">
    <source>
        <dbReference type="PIRSR" id="PIRSR000097-3"/>
    </source>
</evidence>
<feature type="site" description="Lowers pKa of active site Tyr" evidence="6">
    <location>
        <position position="76"/>
    </location>
</feature>
<dbReference type="AlphaFoldDB" id="A7RTW5"/>
<evidence type="ECO:0000256" key="4">
    <source>
        <dbReference type="PIRSR" id="PIRSR000097-1"/>
    </source>
</evidence>
<dbReference type="GO" id="GO:0005829">
    <property type="term" value="C:cytosol"/>
    <property type="evidence" value="ECO:0000318"/>
    <property type="project" value="GO_Central"/>
</dbReference>
<dbReference type="PROSITE" id="PS00798">
    <property type="entry name" value="ALDOKETO_REDUCTASE_1"/>
    <property type="match status" value="1"/>
</dbReference>
<evidence type="ECO:0000313" key="8">
    <source>
        <dbReference type="EMBL" id="EDO45157.1"/>
    </source>
</evidence>
<reference evidence="8 9" key="1">
    <citation type="journal article" date="2007" name="Science">
        <title>Sea anemone genome reveals ancestral eumetazoan gene repertoire and genomic organization.</title>
        <authorList>
            <person name="Putnam N.H."/>
            <person name="Srivastava M."/>
            <person name="Hellsten U."/>
            <person name="Dirks B."/>
            <person name="Chapman J."/>
            <person name="Salamov A."/>
            <person name="Terry A."/>
            <person name="Shapiro H."/>
            <person name="Lindquist E."/>
            <person name="Kapitonov V.V."/>
            <person name="Jurka J."/>
            <person name="Genikhovich G."/>
            <person name="Grigoriev I.V."/>
            <person name="Lucas S.M."/>
            <person name="Steele R.E."/>
            <person name="Finnerty J.R."/>
            <person name="Technau U."/>
            <person name="Martindale M.Q."/>
            <person name="Rokhsar D.S."/>
        </authorList>
    </citation>
    <scope>NUCLEOTIDE SEQUENCE [LARGE SCALE GENOMIC DNA]</scope>
    <source>
        <strain evidence="9">CH2 X CH6</strain>
    </source>
</reference>
<organism evidence="8 9">
    <name type="scientific">Nematostella vectensis</name>
    <name type="common">Starlet sea anemone</name>
    <dbReference type="NCBI Taxonomy" id="45351"/>
    <lineage>
        <taxon>Eukaryota</taxon>
        <taxon>Metazoa</taxon>
        <taxon>Cnidaria</taxon>
        <taxon>Anthozoa</taxon>
        <taxon>Hexacorallia</taxon>
        <taxon>Actiniaria</taxon>
        <taxon>Edwardsiidae</taxon>
        <taxon>Nematostella</taxon>
    </lineage>
</organism>
<dbReference type="PROSITE" id="PS00063">
    <property type="entry name" value="ALDOKETO_REDUCTASE_3"/>
    <property type="match status" value="1"/>
</dbReference>
<evidence type="ECO:0000256" key="5">
    <source>
        <dbReference type="PIRSR" id="PIRSR000097-2"/>
    </source>
</evidence>
<proteinExistence type="inferred from homology"/>
<accession>A7RTW5</accession>
<keyword evidence="2" id="KW-0521">NADP</keyword>
<dbReference type="PRINTS" id="PR00069">
    <property type="entry name" value="ALDKETRDTASE"/>
</dbReference>
<evidence type="ECO:0000313" key="9">
    <source>
        <dbReference type="Proteomes" id="UP000001593"/>
    </source>
</evidence>
<dbReference type="STRING" id="45351.A7RTW5"/>
<keyword evidence="9" id="KW-1185">Reference proteome</keyword>
<dbReference type="OMA" id="WRDSSHP"/>
<evidence type="ECO:0000256" key="2">
    <source>
        <dbReference type="ARBA" id="ARBA00022857"/>
    </source>
</evidence>
<dbReference type="PANTHER" id="PTHR11732">
    <property type="entry name" value="ALDO/KETO REDUCTASE"/>
    <property type="match status" value="1"/>
</dbReference>
<dbReference type="KEGG" id="nve:5517137"/>